<dbReference type="SUPFAM" id="SSF53633">
    <property type="entry name" value="Carbamate kinase-like"/>
    <property type="match status" value="1"/>
</dbReference>
<proteinExistence type="inferred from homology"/>
<name>A0A9X7J632_9FIRM</name>
<dbReference type="PROSITE" id="PS00902">
    <property type="entry name" value="GLUTAMATE_5_KINASE"/>
    <property type="match status" value="1"/>
</dbReference>
<dbReference type="EMBL" id="PVXL01000021">
    <property type="protein sequence ID" value="PRR76396.1"/>
    <property type="molecule type" value="Genomic_DNA"/>
</dbReference>
<dbReference type="InterPro" id="IPR002478">
    <property type="entry name" value="PUA"/>
</dbReference>
<dbReference type="InterPro" id="IPR005715">
    <property type="entry name" value="Glu_5kinase/COase_Synthase"/>
</dbReference>
<dbReference type="InterPro" id="IPR036393">
    <property type="entry name" value="AceGlu_kinase-like_sf"/>
</dbReference>
<dbReference type="GO" id="GO:0005829">
    <property type="term" value="C:cytosol"/>
    <property type="evidence" value="ECO:0007669"/>
    <property type="project" value="TreeGrafter"/>
</dbReference>
<dbReference type="NCBIfam" id="TIGR01027">
    <property type="entry name" value="proB"/>
    <property type="match status" value="1"/>
</dbReference>
<dbReference type="GO" id="GO:0055129">
    <property type="term" value="P:L-proline biosynthetic process"/>
    <property type="evidence" value="ECO:0007669"/>
    <property type="project" value="UniProtKB-UniRule"/>
</dbReference>
<dbReference type="CDD" id="cd21157">
    <property type="entry name" value="PUA_G5K"/>
    <property type="match status" value="1"/>
</dbReference>
<dbReference type="Pfam" id="PF01472">
    <property type="entry name" value="PUA"/>
    <property type="match status" value="1"/>
</dbReference>
<dbReference type="InterPro" id="IPR041739">
    <property type="entry name" value="G5K_ProB"/>
</dbReference>
<keyword evidence="11" id="KW-1185">Reference proteome</keyword>
<dbReference type="PANTHER" id="PTHR43654:SF1">
    <property type="entry name" value="ISOPENTENYL PHOSPHATE KINASE"/>
    <property type="match status" value="1"/>
</dbReference>
<dbReference type="PANTHER" id="PTHR43654">
    <property type="entry name" value="GLUTAMATE 5-KINASE"/>
    <property type="match status" value="1"/>
</dbReference>
<evidence type="ECO:0000313" key="10">
    <source>
        <dbReference type="EMBL" id="PRR76396.1"/>
    </source>
</evidence>
<dbReference type="AlphaFoldDB" id="A0A9X7J632"/>
<comment type="subcellular location">
    <subcellularLocation>
        <location evidence="8">Cytoplasm</location>
    </subcellularLocation>
</comment>
<keyword evidence="1 8" id="KW-0963">Cytoplasm</keyword>
<evidence type="ECO:0000256" key="2">
    <source>
        <dbReference type="ARBA" id="ARBA00022605"/>
    </source>
</evidence>
<feature type="binding site" evidence="8">
    <location>
        <position position="73"/>
    </location>
    <ligand>
        <name>substrate</name>
    </ligand>
</feature>
<dbReference type="CDD" id="cd04242">
    <property type="entry name" value="AAK_G5K_ProB"/>
    <property type="match status" value="1"/>
</dbReference>
<keyword evidence="4 8" id="KW-0808">Transferase</keyword>
<evidence type="ECO:0000256" key="5">
    <source>
        <dbReference type="ARBA" id="ARBA00022741"/>
    </source>
</evidence>
<dbReference type="InterPro" id="IPR011529">
    <property type="entry name" value="Glu_5kinase"/>
</dbReference>
<dbReference type="Proteomes" id="UP000239430">
    <property type="component" value="Unassembled WGS sequence"/>
</dbReference>
<keyword evidence="7 8" id="KW-0067">ATP-binding</keyword>
<comment type="similarity">
    <text evidence="8">Belongs to the glutamate 5-kinase family.</text>
</comment>
<evidence type="ECO:0000256" key="3">
    <source>
        <dbReference type="ARBA" id="ARBA00022650"/>
    </source>
</evidence>
<evidence type="ECO:0000256" key="7">
    <source>
        <dbReference type="ARBA" id="ARBA00022840"/>
    </source>
</evidence>
<protein>
    <recommendedName>
        <fullName evidence="8">Glutamate 5-kinase</fullName>
        <ecNumber evidence="8">2.7.2.11</ecNumber>
    </recommendedName>
    <alternativeName>
        <fullName evidence="8">Gamma-glutamyl kinase</fullName>
        <shortName evidence="8">GK</shortName>
    </alternativeName>
</protein>
<dbReference type="InterPro" id="IPR015947">
    <property type="entry name" value="PUA-like_sf"/>
</dbReference>
<dbReference type="GO" id="GO:0004349">
    <property type="term" value="F:glutamate 5-kinase activity"/>
    <property type="evidence" value="ECO:0007669"/>
    <property type="project" value="UniProtKB-UniRule"/>
</dbReference>
<feature type="binding site" evidence="8">
    <location>
        <begin position="234"/>
        <end position="240"/>
    </location>
    <ligand>
        <name>ATP</name>
        <dbReference type="ChEBI" id="CHEBI:30616"/>
    </ligand>
</feature>
<feature type="binding site" evidence="8">
    <location>
        <begin position="192"/>
        <end position="193"/>
    </location>
    <ligand>
        <name>ATP</name>
        <dbReference type="ChEBI" id="CHEBI:30616"/>
    </ligand>
</feature>
<dbReference type="PRINTS" id="PR00474">
    <property type="entry name" value="GLU5KINASE"/>
</dbReference>
<reference evidence="10 11" key="1">
    <citation type="submission" date="2018-03" db="EMBL/GenBank/DDBJ databases">
        <title>Genome sequence of Moorella stamsii DSM 26217.</title>
        <authorList>
            <person name="Poehlein A."/>
            <person name="Daniel R."/>
        </authorList>
    </citation>
    <scope>NUCLEOTIDE SEQUENCE [LARGE SCALE GENOMIC DNA]</scope>
    <source>
        <strain evidence="11">DSM 26217</strain>
    </source>
</reference>
<dbReference type="RefSeq" id="WP_054936252.1">
    <property type="nucleotide sequence ID" value="NZ_PVXL01000021.1"/>
</dbReference>
<dbReference type="InterPro" id="IPR001048">
    <property type="entry name" value="Asp/Glu/Uridylate_kinase"/>
</dbReference>
<evidence type="ECO:0000256" key="1">
    <source>
        <dbReference type="ARBA" id="ARBA00022490"/>
    </source>
</evidence>
<gene>
    <name evidence="8 10" type="primary">proB</name>
    <name evidence="10" type="ORF">MOST_05640</name>
</gene>
<evidence type="ECO:0000256" key="4">
    <source>
        <dbReference type="ARBA" id="ARBA00022679"/>
    </source>
</evidence>
<comment type="pathway">
    <text evidence="8">Amino-acid biosynthesis; L-proline biosynthesis; L-glutamate 5-semialdehyde from L-glutamate: step 1/2.</text>
</comment>
<keyword evidence="6 8" id="KW-0418">Kinase</keyword>
<comment type="caution">
    <text evidence="10">The sequence shown here is derived from an EMBL/GenBank/DDBJ whole genome shotgun (WGS) entry which is preliminary data.</text>
</comment>
<comment type="catalytic activity">
    <reaction evidence="8">
        <text>L-glutamate + ATP = L-glutamyl 5-phosphate + ADP</text>
        <dbReference type="Rhea" id="RHEA:14877"/>
        <dbReference type="ChEBI" id="CHEBI:29985"/>
        <dbReference type="ChEBI" id="CHEBI:30616"/>
        <dbReference type="ChEBI" id="CHEBI:58274"/>
        <dbReference type="ChEBI" id="CHEBI:456216"/>
        <dbReference type="EC" id="2.7.2.11"/>
    </reaction>
</comment>
<dbReference type="FunFam" id="3.40.1160.10:FF:000018">
    <property type="entry name" value="Glutamate 5-kinase"/>
    <property type="match status" value="1"/>
</dbReference>
<dbReference type="Gene3D" id="2.30.130.10">
    <property type="entry name" value="PUA domain"/>
    <property type="match status" value="1"/>
</dbReference>
<keyword evidence="3 8" id="KW-0641">Proline biosynthesis</keyword>
<dbReference type="PIRSF" id="PIRSF000729">
    <property type="entry name" value="GK"/>
    <property type="match status" value="1"/>
</dbReference>
<dbReference type="InterPro" id="IPR036974">
    <property type="entry name" value="PUA_sf"/>
</dbReference>
<sequence>MPACNRVILERVTALTERECREALQQVRRLVVKVGTSTLTHRTGKLNLERMERLVRELVDQVNAGRQVVLVTSGAVGAGMGRLGLKEKPRTLPEKQAAAAVGQGLLMHMYEKFFSDYGLLVAQVLLTRDDLADRRRYLNSRHTLATLLHLGVVPVVNENDTVAVDEIRVGDNDTLSALVAGLVDADILILLTDTGGLFTANPRNHKDASLLHCVTEITPEIEALAGGAGSTWSTGGMATKLQAARLATSFGIPVVITSGLEGGRIGAVLRGEAVGTLFLPREHRTHTRKRWLAYGPGTQGQVQVDAGAVRAICQGGKSLLPGGVVAVYGDFDQGAIISIIDPDGKEIARGMSNYPAAAIRRIQGRKTKEIVEILGYKDYDEIVHRDNMIVLV</sequence>
<dbReference type="Gene3D" id="3.40.1160.10">
    <property type="entry name" value="Acetylglutamate kinase-like"/>
    <property type="match status" value="1"/>
</dbReference>
<organism evidence="10 11">
    <name type="scientific">Neomoorella stamsii</name>
    <dbReference type="NCBI Taxonomy" id="1266720"/>
    <lineage>
        <taxon>Bacteria</taxon>
        <taxon>Bacillati</taxon>
        <taxon>Bacillota</taxon>
        <taxon>Clostridia</taxon>
        <taxon>Neomoorellales</taxon>
        <taxon>Neomoorellaceae</taxon>
        <taxon>Neomoorella</taxon>
    </lineage>
</organism>
<dbReference type="InterPro" id="IPR001057">
    <property type="entry name" value="Glu/AcGlu_kinase"/>
</dbReference>
<dbReference type="GO" id="GO:0003723">
    <property type="term" value="F:RNA binding"/>
    <property type="evidence" value="ECO:0007669"/>
    <property type="project" value="InterPro"/>
</dbReference>
<keyword evidence="5 8" id="KW-0547">Nucleotide-binding</keyword>
<dbReference type="GO" id="GO:0005524">
    <property type="term" value="F:ATP binding"/>
    <property type="evidence" value="ECO:0007669"/>
    <property type="project" value="UniProtKB-KW"/>
</dbReference>
<evidence type="ECO:0000259" key="9">
    <source>
        <dbReference type="SMART" id="SM00359"/>
    </source>
</evidence>
<evidence type="ECO:0000256" key="8">
    <source>
        <dbReference type="HAMAP-Rule" id="MF_00456"/>
    </source>
</evidence>
<comment type="function">
    <text evidence="8">Catalyzes the transfer of a phosphate group to glutamate to form L-glutamate 5-phosphate.</text>
</comment>
<feature type="binding site" evidence="8">
    <location>
        <position position="33"/>
    </location>
    <ligand>
        <name>ATP</name>
        <dbReference type="ChEBI" id="CHEBI:30616"/>
    </ligand>
</feature>
<accession>A0A9X7J632</accession>
<dbReference type="SUPFAM" id="SSF88697">
    <property type="entry name" value="PUA domain-like"/>
    <property type="match status" value="1"/>
</dbReference>
<dbReference type="InterPro" id="IPR019797">
    <property type="entry name" value="Glutamate_5-kinase_CS"/>
</dbReference>
<dbReference type="EC" id="2.7.2.11" evidence="8"/>
<dbReference type="Pfam" id="PF00696">
    <property type="entry name" value="AA_kinase"/>
    <property type="match status" value="1"/>
</dbReference>
<dbReference type="FunFam" id="2.30.130.10:FF:000007">
    <property type="entry name" value="Glutamate 5-kinase"/>
    <property type="match status" value="1"/>
</dbReference>
<dbReference type="PROSITE" id="PS50890">
    <property type="entry name" value="PUA"/>
    <property type="match status" value="1"/>
</dbReference>
<dbReference type="HAMAP" id="MF_00456">
    <property type="entry name" value="ProB"/>
    <property type="match status" value="1"/>
</dbReference>
<dbReference type="SMART" id="SM00359">
    <property type="entry name" value="PUA"/>
    <property type="match status" value="1"/>
</dbReference>
<feature type="domain" description="PUA" evidence="9">
    <location>
        <begin position="300"/>
        <end position="383"/>
    </location>
</feature>
<evidence type="ECO:0000313" key="11">
    <source>
        <dbReference type="Proteomes" id="UP000239430"/>
    </source>
</evidence>
<evidence type="ECO:0000256" key="6">
    <source>
        <dbReference type="ARBA" id="ARBA00022777"/>
    </source>
</evidence>
<keyword evidence="2 8" id="KW-0028">Amino-acid biosynthesis</keyword>
<feature type="binding site" evidence="8">
    <location>
        <position position="160"/>
    </location>
    <ligand>
        <name>substrate</name>
    </ligand>
</feature>
<feature type="binding site" evidence="8">
    <location>
        <position position="172"/>
    </location>
    <ligand>
        <name>substrate</name>
    </ligand>
</feature>